<feature type="region of interest" description="Disordered" evidence="1">
    <location>
        <begin position="1"/>
        <end position="97"/>
    </location>
</feature>
<feature type="compositionally biased region" description="Low complexity" evidence="1">
    <location>
        <begin position="327"/>
        <end position="336"/>
    </location>
</feature>
<comment type="caution">
    <text evidence="2">The sequence shown here is derived from an EMBL/GenBank/DDBJ whole genome shotgun (WGS) entry which is preliminary data.</text>
</comment>
<reference evidence="2" key="2">
    <citation type="submission" date="2022-01" db="EMBL/GenBank/DDBJ databases">
        <authorList>
            <person name="Yamashiro T."/>
            <person name="Shiraishi A."/>
            <person name="Satake H."/>
            <person name="Nakayama K."/>
        </authorList>
    </citation>
    <scope>NUCLEOTIDE SEQUENCE</scope>
</reference>
<gene>
    <name evidence="2" type="ORF">Tco_0804046</name>
</gene>
<evidence type="ECO:0008006" key="4">
    <source>
        <dbReference type="Google" id="ProtNLM"/>
    </source>
</evidence>
<proteinExistence type="predicted"/>
<sequence length="398" mass="43749">MTPRYSEAFRRWRSAPLSTPYPPTTSESSLDSSSERSLDSSSLSAGPSRKRCRSPTTSVPSSTPVSRSIAPTHVDLLPPRKRFRDSYSPEDSREEHMEIGTADAEAVADLGIGDGVGAHTEDGIGMGVEIAASDIREDEEEFEAEASAGGTMEIAVDPLVTGGISESTRGDVPDLEGTLYDIVHYMSEVPLDRITEFETAQRLEAGRENLRVRALLCIERDRVDSLRHHMALSQEEFRQIRRDRDDARRRLRRLESFDMTITRSGMTPEAIEELIAQRVAEALANYEATRAANALEAESQSQNGSDGDNGNGGNGNGNHGGRGNNGNGNPNENGRGSMPVARVSYEVDDKSVLSKERDTEMETELWNLTVKNNNLAAYTQRFQELTLLCTRIVPGEED</sequence>
<protein>
    <recommendedName>
        <fullName evidence="4">Reverse transcriptase domain-containing protein</fullName>
    </recommendedName>
</protein>
<evidence type="ECO:0000313" key="2">
    <source>
        <dbReference type="EMBL" id="GJS97078.1"/>
    </source>
</evidence>
<evidence type="ECO:0000313" key="3">
    <source>
        <dbReference type="Proteomes" id="UP001151760"/>
    </source>
</evidence>
<feature type="compositionally biased region" description="Low complexity" evidence="1">
    <location>
        <begin position="54"/>
        <end position="68"/>
    </location>
</feature>
<organism evidence="2 3">
    <name type="scientific">Tanacetum coccineum</name>
    <dbReference type="NCBI Taxonomy" id="301880"/>
    <lineage>
        <taxon>Eukaryota</taxon>
        <taxon>Viridiplantae</taxon>
        <taxon>Streptophyta</taxon>
        <taxon>Embryophyta</taxon>
        <taxon>Tracheophyta</taxon>
        <taxon>Spermatophyta</taxon>
        <taxon>Magnoliopsida</taxon>
        <taxon>eudicotyledons</taxon>
        <taxon>Gunneridae</taxon>
        <taxon>Pentapetalae</taxon>
        <taxon>asterids</taxon>
        <taxon>campanulids</taxon>
        <taxon>Asterales</taxon>
        <taxon>Asteraceae</taxon>
        <taxon>Asteroideae</taxon>
        <taxon>Anthemideae</taxon>
        <taxon>Anthemidinae</taxon>
        <taxon>Tanacetum</taxon>
    </lineage>
</organism>
<dbReference type="EMBL" id="BQNB010011935">
    <property type="protein sequence ID" value="GJS97078.1"/>
    <property type="molecule type" value="Genomic_DNA"/>
</dbReference>
<feature type="compositionally biased region" description="Gly residues" evidence="1">
    <location>
        <begin position="307"/>
        <end position="326"/>
    </location>
</feature>
<name>A0ABQ5A4X6_9ASTR</name>
<dbReference type="Proteomes" id="UP001151760">
    <property type="component" value="Unassembled WGS sequence"/>
</dbReference>
<feature type="compositionally biased region" description="Basic and acidic residues" evidence="1">
    <location>
        <begin position="84"/>
        <end position="97"/>
    </location>
</feature>
<reference evidence="2" key="1">
    <citation type="journal article" date="2022" name="Int. J. Mol. Sci.">
        <title>Draft Genome of Tanacetum Coccineum: Genomic Comparison of Closely Related Tanacetum-Family Plants.</title>
        <authorList>
            <person name="Yamashiro T."/>
            <person name="Shiraishi A."/>
            <person name="Nakayama K."/>
            <person name="Satake H."/>
        </authorList>
    </citation>
    <scope>NUCLEOTIDE SEQUENCE</scope>
</reference>
<keyword evidence="3" id="KW-1185">Reference proteome</keyword>
<feature type="region of interest" description="Disordered" evidence="1">
    <location>
        <begin position="295"/>
        <end position="338"/>
    </location>
</feature>
<evidence type="ECO:0000256" key="1">
    <source>
        <dbReference type="SAM" id="MobiDB-lite"/>
    </source>
</evidence>
<accession>A0ABQ5A4X6</accession>
<feature type="compositionally biased region" description="Low complexity" evidence="1">
    <location>
        <begin position="14"/>
        <end position="32"/>
    </location>
</feature>